<organism evidence="1 2">
    <name type="scientific">Fusarium flagelliforme</name>
    <dbReference type="NCBI Taxonomy" id="2675880"/>
    <lineage>
        <taxon>Eukaryota</taxon>
        <taxon>Fungi</taxon>
        <taxon>Dikarya</taxon>
        <taxon>Ascomycota</taxon>
        <taxon>Pezizomycotina</taxon>
        <taxon>Sordariomycetes</taxon>
        <taxon>Hypocreomycetidae</taxon>
        <taxon>Hypocreales</taxon>
        <taxon>Nectriaceae</taxon>
        <taxon>Fusarium</taxon>
        <taxon>Fusarium incarnatum-equiseti species complex</taxon>
    </lineage>
</organism>
<dbReference type="Pfam" id="PF15891">
    <property type="entry name" value="Nuc_deoxyri_tr2"/>
    <property type="match status" value="1"/>
</dbReference>
<reference evidence="1 2" key="1">
    <citation type="journal article" date="2018" name="PLoS Pathog.">
        <title>Evolution of structural diversity of trichothecenes, a family of toxins produced by plant pathogenic and entomopathogenic fungi.</title>
        <authorList>
            <person name="Proctor R.H."/>
            <person name="McCormick S.P."/>
            <person name="Kim H.S."/>
            <person name="Cardoza R.E."/>
            <person name="Stanley A.M."/>
            <person name="Lindo L."/>
            <person name="Kelly A."/>
            <person name="Brown D.W."/>
            <person name="Lee T."/>
            <person name="Vaughan M.M."/>
            <person name="Alexander N.J."/>
            <person name="Busman M."/>
            <person name="Gutierrez S."/>
        </authorList>
    </citation>
    <scope>NUCLEOTIDE SEQUENCE [LARGE SCALE GENOMIC DNA]</scope>
    <source>
        <strain evidence="1 2">NRRL 13405</strain>
    </source>
</reference>
<accession>A0A395MB19</accession>
<dbReference type="EMBL" id="PXXK01000445">
    <property type="protein sequence ID" value="RFN44279.1"/>
    <property type="molecule type" value="Genomic_DNA"/>
</dbReference>
<name>A0A395MB19_9HYPO</name>
<dbReference type="Proteomes" id="UP000265631">
    <property type="component" value="Unassembled WGS sequence"/>
</dbReference>
<evidence type="ECO:0000313" key="2">
    <source>
        <dbReference type="Proteomes" id="UP000265631"/>
    </source>
</evidence>
<sequence length="161" mass="18319">MAPQAVVVMAPEKPKLNDKTMSVFLAGITTSTNEADWRQSLTNALIDYPVTIFNPNRPDWDGTWKEDFSDKRWEEQVSWELDMQDIADVIVFFFHKSTDAPISLLELGLAIRTKTVVVCAQNEYRKRGNVEAVCRRFGVPLLSTEVQLRDCLIDILDRGQG</sequence>
<proteinExistence type="predicted"/>
<dbReference type="Gene3D" id="3.40.50.450">
    <property type="match status" value="1"/>
</dbReference>
<comment type="caution">
    <text evidence="1">The sequence shown here is derived from an EMBL/GenBank/DDBJ whole genome shotgun (WGS) entry which is preliminary data.</text>
</comment>
<dbReference type="AlphaFoldDB" id="A0A395MB19"/>
<dbReference type="SUPFAM" id="SSF52309">
    <property type="entry name" value="N-(deoxy)ribosyltransferase-like"/>
    <property type="match status" value="1"/>
</dbReference>
<gene>
    <name evidence="1" type="ORF">FIE12Z_11466</name>
</gene>
<evidence type="ECO:0000313" key="1">
    <source>
        <dbReference type="EMBL" id="RFN44279.1"/>
    </source>
</evidence>
<keyword evidence="2" id="KW-1185">Reference proteome</keyword>
<dbReference type="InterPro" id="IPR039470">
    <property type="entry name" value="Nuc_deoxyri_tr2"/>
</dbReference>
<protein>
    <submittedName>
        <fullName evidence="1">Uncharacterized protein</fullName>
    </submittedName>
</protein>